<accession>A0A0D2GQ89</accession>
<dbReference type="RefSeq" id="XP_013267604.1">
    <property type="nucleotide sequence ID" value="XM_013412150.1"/>
</dbReference>
<proteinExistence type="predicted"/>
<dbReference type="PANTHER" id="PTHR38117">
    <property type="entry name" value="NACHT AND WD40 DOMAIN PROTEIN"/>
    <property type="match status" value="1"/>
</dbReference>
<keyword evidence="4" id="KW-1185">Reference proteome</keyword>
<dbReference type="VEuPathDB" id="FungiDB:Z518_10608"/>
<feature type="compositionally biased region" description="Polar residues" evidence="1">
    <location>
        <begin position="355"/>
        <end position="391"/>
    </location>
</feature>
<dbReference type="AlphaFoldDB" id="A0A0D2GQ89"/>
<dbReference type="InterPro" id="IPR055481">
    <property type="entry name" value="DUF7053"/>
</dbReference>
<feature type="domain" description="DUF7053" evidence="2">
    <location>
        <begin position="3"/>
        <end position="172"/>
    </location>
</feature>
<protein>
    <recommendedName>
        <fullName evidence="2">DUF7053 domain-containing protein</fullName>
    </recommendedName>
</protein>
<dbReference type="HOGENOM" id="CLU_028035_0_1_1"/>
<reference evidence="3 4" key="1">
    <citation type="submission" date="2015-01" db="EMBL/GenBank/DDBJ databases">
        <title>The Genome Sequence of Rhinocladiella mackenzie CBS 650.93.</title>
        <authorList>
            <consortium name="The Broad Institute Genomics Platform"/>
            <person name="Cuomo C."/>
            <person name="de Hoog S."/>
            <person name="Gorbushina A."/>
            <person name="Stielow B."/>
            <person name="Teixiera M."/>
            <person name="Abouelleil A."/>
            <person name="Chapman S.B."/>
            <person name="Priest M."/>
            <person name="Young S.K."/>
            <person name="Wortman J."/>
            <person name="Nusbaum C."/>
            <person name="Birren B."/>
        </authorList>
    </citation>
    <scope>NUCLEOTIDE SEQUENCE [LARGE SCALE GENOMIC DNA]</scope>
    <source>
        <strain evidence="3 4">CBS 650.93</strain>
    </source>
</reference>
<feature type="compositionally biased region" description="Pro residues" evidence="1">
    <location>
        <begin position="294"/>
        <end position="306"/>
    </location>
</feature>
<evidence type="ECO:0000259" key="2">
    <source>
        <dbReference type="Pfam" id="PF23155"/>
    </source>
</evidence>
<dbReference type="GeneID" id="25298679"/>
<feature type="region of interest" description="Disordered" evidence="1">
    <location>
        <begin position="177"/>
        <end position="201"/>
    </location>
</feature>
<feature type="region of interest" description="Disordered" evidence="1">
    <location>
        <begin position="278"/>
        <end position="391"/>
    </location>
</feature>
<dbReference type="PANTHER" id="PTHR38117:SF1">
    <property type="entry name" value="DUF3074 DOMAIN-CONTAINING PROTEIN"/>
    <property type="match status" value="1"/>
</dbReference>
<dbReference type="OrthoDB" id="5078320at2759"/>
<dbReference type="Proteomes" id="UP000053617">
    <property type="component" value="Unassembled WGS sequence"/>
</dbReference>
<dbReference type="Pfam" id="PF23155">
    <property type="entry name" value="DUF7053"/>
    <property type="match status" value="1"/>
</dbReference>
<dbReference type="EMBL" id="KN847483">
    <property type="protein sequence ID" value="KIX00468.1"/>
    <property type="molecule type" value="Genomic_DNA"/>
</dbReference>
<dbReference type="STRING" id="1442369.A0A0D2GQ89"/>
<name>A0A0D2GQ89_9EURO</name>
<organism evidence="3 4">
    <name type="scientific">Rhinocladiella mackenziei CBS 650.93</name>
    <dbReference type="NCBI Taxonomy" id="1442369"/>
    <lineage>
        <taxon>Eukaryota</taxon>
        <taxon>Fungi</taxon>
        <taxon>Dikarya</taxon>
        <taxon>Ascomycota</taxon>
        <taxon>Pezizomycotina</taxon>
        <taxon>Eurotiomycetes</taxon>
        <taxon>Chaetothyriomycetidae</taxon>
        <taxon>Chaetothyriales</taxon>
        <taxon>Herpotrichiellaceae</taxon>
        <taxon>Rhinocladiella</taxon>
    </lineage>
</organism>
<evidence type="ECO:0000313" key="3">
    <source>
        <dbReference type="EMBL" id="KIX00468.1"/>
    </source>
</evidence>
<feature type="compositionally biased region" description="Polar residues" evidence="1">
    <location>
        <begin position="326"/>
        <end position="338"/>
    </location>
</feature>
<sequence length="391" mass="43460">MPKRTLFTNITPLPPQVSREVAIAMLHNHDEMIELNPLVIEHHPIKTPRDAPADEFLDCVWQELTDKIHYLPGGIVKGKVSYKACFHDTPYGLQTHIYAPMGLDIREKWSIGGSLPGEPPEVRELGVDAPRQGLYLREDGDMRCNILLTSFVRKNLDNAHKVLVERILKKAERVEEHQQTMSGFPTSPAGPRFQPGSHMSNSQLLNAPIAQRPLSPQMLSPQQDMGWQTMANHPAFRMDDKRMSTYTLPPYQANNSQQHMSYYAPMKQPDPPKQFMAELPGSTYHTGHLAPPVHQTPPPPPPPPPGHRMSTMSELSGSEAAPKGSPNPQALSDRSSIISEIPGHQRHSAQEYAPNMNQSVVSGPSDRTSMISELPSGQRTQSNGYASQPKS</sequence>
<gene>
    <name evidence="3" type="ORF">Z518_10608</name>
</gene>
<evidence type="ECO:0000256" key="1">
    <source>
        <dbReference type="SAM" id="MobiDB-lite"/>
    </source>
</evidence>
<evidence type="ECO:0000313" key="4">
    <source>
        <dbReference type="Proteomes" id="UP000053617"/>
    </source>
</evidence>